<dbReference type="AlphaFoldDB" id="A0A645DLY3"/>
<dbReference type="SUPFAM" id="SSF53697">
    <property type="entry name" value="SIS domain"/>
    <property type="match status" value="1"/>
</dbReference>
<dbReference type="Gene3D" id="3.40.50.12570">
    <property type="match status" value="1"/>
</dbReference>
<gene>
    <name evidence="1" type="primary">frlB_7</name>
    <name evidence="1" type="ORF">SDC9_137204</name>
</gene>
<dbReference type="EMBL" id="VSSQ01037408">
    <property type="protein sequence ID" value="MPM90088.1"/>
    <property type="molecule type" value="Genomic_DNA"/>
</dbReference>
<keyword evidence="1" id="KW-0378">Hydrolase</keyword>
<evidence type="ECO:0000313" key="1">
    <source>
        <dbReference type="EMBL" id="MPM90088.1"/>
    </source>
</evidence>
<dbReference type="InterPro" id="IPR035490">
    <property type="entry name" value="GlmS/FrlB_SIS"/>
</dbReference>
<dbReference type="Gene3D" id="1.10.10.2240">
    <property type="match status" value="1"/>
</dbReference>
<name>A0A645DLY3_9ZZZZ</name>
<dbReference type="GO" id="GO:0016787">
    <property type="term" value="F:hydrolase activity"/>
    <property type="evidence" value="ECO:0007669"/>
    <property type="project" value="UniProtKB-KW"/>
</dbReference>
<comment type="caution">
    <text evidence="1">The sequence shown here is derived from an EMBL/GenBank/DDBJ whole genome shotgun (WGS) entry which is preliminary data.</text>
</comment>
<dbReference type="EC" id="3.5.-.-" evidence="1"/>
<proteinExistence type="predicted"/>
<sequence>MTFDEGSPLTEFGDHVIVYEWGADSDFGNSNVVLAMKLAVEILQRTEGYAGYEGFLSSCSMVDRVIKTARKNTIAAAEQFAKDYKDEPVIYVLGSGTGFSAAYSFSVCILMEMQWIHSSPIHSGEFFHGPFEITDPKVPFILLKSSGRTRVLDERVLKFLGTYGKKYIILDSTELGLPEIGSEYSEYFDHIFFTAVLRQYAEKLAETRDHPLSLRRYMWKVEY</sequence>
<organism evidence="1">
    <name type="scientific">bioreactor metagenome</name>
    <dbReference type="NCBI Taxonomy" id="1076179"/>
    <lineage>
        <taxon>unclassified sequences</taxon>
        <taxon>metagenomes</taxon>
        <taxon>ecological metagenomes</taxon>
    </lineage>
</organism>
<dbReference type="GO" id="GO:1901135">
    <property type="term" value="P:carbohydrate derivative metabolic process"/>
    <property type="evidence" value="ECO:0007669"/>
    <property type="project" value="InterPro"/>
</dbReference>
<protein>
    <submittedName>
        <fullName evidence="1">Fructosamine deglycase FrlB</fullName>
        <ecNumber evidence="1">3.5.-.-</ecNumber>
    </submittedName>
</protein>
<reference evidence="1" key="1">
    <citation type="submission" date="2019-08" db="EMBL/GenBank/DDBJ databases">
        <authorList>
            <person name="Kucharzyk K."/>
            <person name="Murdoch R.W."/>
            <person name="Higgins S."/>
            <person name="Loffler F."/>
        </authorList>
    </citation>
    <scope>NUCLEOTIDE SEQUENCE</scope>
</reference>
<dbReference type="InterPro" id="IPR046348">
    <property type="entry name" value="SIS_dom_sf"/>
</dbReference>
<dbReference type="CDD" id="cd05009">
    <property type="entry name" value="SIS_GlmS_GlmD_2"/>
    <property type="match status" value="1"/>
</dbReference>
<dbReference type="GO" id="GO:0097367">
    <property type="term" value="F:carbohydrate derivative binding"/>
    <property type="evidence" value="ECO:0007669"/>
    <property type="project" value="InterPro"/>
</dbReference>
<accession>A0A645DLY3</accession>